<reference evidence="2" key="1">
    <citation type="submission" date="2014-03" db="EMBL/GenBank/DDBJ databases">
        <authorList>
            <person name="Atef A."/>
            <person name="Bahieldin A."/>
            <person name="Gadallah N.O."/>
            <person name="Sabir J.S.M."/>
            <person name="Shokry A."/>
            <person name="Edris S."/>
            <person name="El-Domyati F.M."/>
        </authorList>
    </citation>
    <scope>NUCLEOTIDE SEQUENCE</scope>
</reference>
<dbReference type="OrthoDB" id="1667873at2759"/>
<dbReference type="InterPro" id="IPR014729">
    <property type="entry name" value="Rossmann-like_a/b/a_fold"/>
</dbReference>
<proteinExistence type="evidence at transcript level"/>
<sequence>MSRVMHGKFPTFVGRVRVLSPSSQHYKKTTNSFFKDNSDFSSSNNSSSEMSLFMNNHVDIAPPPLPEMEETGGGNRVMVVVDSTSEAKSALQWALSHTLQTQDSILLLHVTKPSSNSKQGENLSNQRAYQLLASMKNICQITRPGVHVEIILKEGKEKGPVIVEEAKLRKVTLLVLGQRKRSMLWRLQRLWAKKRTRNNRVVDYCIENANCMTIAVRRKNRRHGGYLITTKRHKKFWLLA</sequence>
<dbReference type="EMBL" id="KJ634218">
    <property type="protein sequence ID" value="AID16036.1"/>
    <property type="molecule type" value="mRNA"/>
</dbReference>
<evidence type="ECO:0000313" key="2">
    <source>
        <dbReference type="EMBL" id="AID16036.1"/>
    </source>
</evidence>
<evidence type="ECO:0000259" key="1">
    <source>
        <dbReference type="Pfam" id="PF00582"/>
    </source>
</evidence>
<organism evidence="2">
    <name type="scientific">Catharanthus roseus</name>
    <name type="common">Madagascar periwinkle</name>
    <name type="synonym">Vinca rosea</name>
    <dbReference type="NCBI Taxonomy" id="4058"/>
    <lineage>
        <taxon>Eukaryota</taxon>
        <taxon>Viridiplantae</taxon>
        <taxon>Streptophyta</taxon>
        <taxon>Embryophyta</taxon>
        <taxon>Tracheophyta</taxon>
        <taxon>Spermatophyta</taxon>
        <taxon>Magnoliopsida</taxon>
        <taxon>eudicotyledons</taxon>
        <taxon>Gunneridae</taxon>
        <taxon>Pentapetalae</taxon>
        <taxon>asterids</taxon>
        <taxon>lamiids</taxon>
        <taxon>Gentianales</taxon>
        <taxon>Apocynaceae</taxon>
        <taxon>Rauvolfioideae</taxon>
        <taxon>Vinceae</taxon>
        <taxon>Catharanthinae</taxon>
        <taxon>Catharanthus</taxon>
    </lineage>
</organism>
<dbReference type="Gene3D" id="3.40.50.620">
    <property type="entry name" value="HUPs"/>
    <property type="match status" value="1"/>
</dbReference>
<feature type="domain" description="UspA" evidence="1">
    <location>
        <begin position="76"/>
        <end position="217"/>
    </location>
</feature>
<dbReference type="PANTHER" id="PTHR47000">
    <property type="entry name" value="ADENINE NUCLEOTIDE ALPHA HYDROLASES-LIKE SUPERFAMILY PROTEIN"/>
    <property type="match status" value="1"/>
</dbReference>
<name>A0A068CDD3_CATRO</name>
<accession>A0A068CDD3</accession>
<protein>
    <submittedName>
        <fullName evidence="2">Putative universal stress protein</fullName>
    </submittedName>
</protein>
<dbReference type="CDD" id="cd00293">
    <property type="entry name" value="USP-like"/>
    <property type="match status" value="1"/>
</dbReference>
<dbReference type="PANTHER" id="PTHR47000:SF3">
    <property type="entry name" value="ADENINE NUCLEOTIDE ALPHA HYDROLASES-LIKE SUPERFAMILY PROTEIN"/>
    <property type="match status" value="1"/>
</dbReference>
<dbReference type="AlphaFoldDB" id="A0A068CDD3"/>
<dbReference type="SUPFAM" id="SSF52402">
    <property type="entry name" value="Adenine nucleotide alpha hydrolases-like"/>
    <property type="match status" value="1"/>
</dbReference>
<dbReference type="InterPro" id="IPR006016">
    <property type="entry name" value="UspA"/>
</dbReference>
<dbReference type="Pfam" id="PF00582">
    <property type="entry name" value="Usp"/>
    <property type="match status" value="1"/>
</dbReference>